<organism evidence="1 2">
    <name type="scientific">Oryza rufipogon</name>
    <name type="common">Brownbeard rice</name>
    <name type="synonym">Asian wild rice</name>
    <dbReference type="NCBI Taxonomy" id="4529"/>
    <lineage>
        <taxon>Eukaryota</taxon>
        <taxon>Viridiplantae</taxon>
        <taxon>Streptophyta</taxon>
        <taxon>Embryophyta</taxon>
        <taxon>Tracheophyta</taxon>
        <taxon>Spermatophyta</taxon>
        <taxon>Magnoliopsida</taxon>
        <taxon>Liliopsida</taxon>
        <taxon>Poales</taxon>
        <taxon>Poaceae</taxon>
        <taxon>BOP clade</taxon>
        <taxon>Oryzoideae</taxon>
        <taxon>Oryzeae</taxon>
        <taxon>Oryzinae</taxon>
        <taxon>Oryza</taxon>
    </lineage>
</organism>
<dbReference type="AlphaFoldDB" id="A0A0E0PDW3"/>
<dbReference type="Proteomes" id="UP000008022">
    <property type="component" value="Unassembled WGS sequence"/>
</dbReference>
<reference evidence="1" key="2">
    <citation type="submission" date="2015-06" db="UniProtKB">
        <authorList>
            <consortium name="EnsemblPlants"/>
        </authorList>
    </citation>
    <scope>IDENTIFICATION</scope>
</reference>
<proteinExistence type="predicted"/>
<dbReference type="HOGENOM" id="CLU_1263331_0_0_1"/>
<sequence>MRRQEHQILEWFGHKGSDGVESRREADHLTWCADARDLAHVRRRCPRSLRSCASPIPVVRRPPSALPLYAWLLAIREGWSRAQTTAAQRPRASPCGAGAQDPWLALALASMRDDVKPVAVKRESARDRVCRLQQKALAAMYRTFAMTHDWDYYHFTTHSQNQATMYVHNGNNLHAPRITTAHHHPAHTHYSLLNPQVHSKAPRKYKLLTAGTAAWAHAY</sequence>
<dbReference type="Gramene" id="ORUFI04G26470.1">
    <property type="protein sequence ID" value="ORUFI04G26470.1"/>
    <property type="gene ID" value="ORUFI04G26470"/>
</dbReference>
<keyword evidence="2" id="KW-1185">Reference proteome</keyword>
<reference evidence="2" key="1">
    <citation type="submission" date="2013-06" db="EMBL/GenBank/DDBJ databases">
        <authorList>
            <person name="Zhao Q."/>
        </authorList>
    </citation>
    <scope>NUCLEOTIDE SEQUENCE</scope>
    <source>
        <strain evidence="2">cv. W1943</strain>
    </source>
</reference>
<dbReference type="EnsemblPlants" id="ORUFI04G26470.1">
    <property type="protein sequence ID" value="ORUFI04G26470.1"/>
    <property type="gene ID" value="ORUFI04G26470"/>
</dbReference>
<evidence type="ECO:0000313" key="2">
    <source>
        <dbReference type="Proteomes" id="UP000008022"/>
    </source>
</evidence>
<name>A0A0E0PDW3_ORYRU</name>
<protein>
    <submittedName>
        <fullName evidence="1">Uncharacterized protein</fullName>
    </submittedName>
</protein>
<accession>A0A0E0PDW3</accession>
<evidence type="ECO:0000313" key="1">
    <source>
        <dbReference type="EnsemblPlants" id="ORUFI04G26470.1"/>
    </source>
</evidence>